<protein>
    <recommendedName>
        <fullName evidence="2">DUF4218 domain-containing protein</fullName>
    </recommendedName>
</protein>
<feature type="transmembrane region" description="Helical" evidence="1">
    <location>
        <begin position="61"/>
        <end position="89"/>
    </location>
</feature>
<evidence type="ECO:0000259" key="2">
    <source>
        <dbReference type="Pfam" id="PF13960"/>
    </source>
</evidence>
<keyword evidence="1" id="KW-0472">Membrane</keyword>
<keyword evidence="1" id="KW-1133">Transmembrane helix</keyword>
<dbReference type="EMBL" id="JAYMYR010000009">
    <property type="protein sequence ID" value="KAK7342752.1"/>
    <property type="molecule type" value="Genomic_DNA"/>
</dbReference>
<dbReference type="InterPro" id="IPR004242">
    <property type="entry name" value="Transposase_21"/>
</dbReference>
<gene>
    <name evidence="3" type="ORF">VNO80_25708</name>
</gene>
<dbReference type="InterPro" id="IPR025452">
    <property type="entry name" value="DUF4218"/>
</dbReference>
<keyword evidence="4" id="KW-1185">Reference proteome</keyword>
<proteinExistence type="predicted"/>
<evidence type="ECO:0000313" key="4">
    <source>
        <dbReference type="Proteomes" id="UP001374584"/>
    </source>
</evidence>
<dbReference type="PANTHER" id="PTHR10775">
    <property type="entry name" value="OS08G0208400 PROTEIN"/>
    <property type="match status" value="1"/>
</dbReference>
<evidence type="ECO:0000256" key="1">
    <source>
        <dbReference type="SAM" id="Phobius"/>
    </source>
</evidence>
<dbReference type="Gene3D" id="3.30.200.20">
    <property type="entry name" value="Phosphorylase Kinase, domain 1"/>
    <property type="match status" value="1"/>
</dbReference>
<keyword evidence="1" id="KW-0812">Transmembrane</keyword>
<dbReference type="AlphaFoldDB" id="A0AAN9QP89"/>
<dbReference type="Pfam" id="PF13960">
    <property type="entry name" value="DUF4218"/>
    <property type="match status" value="1"/>
</dbReference>
<reference evidence="3 4" key="1">
    <citation type="submission" date="2024-01" db="EMBL/GenBank/DDBJ databases">
        <title>The genomes of 5 underutilized Papilionoideae crops provide insights into root nodulation and disease resistanc.</title>
        <authorList>
            <person name="Jiang F."/>
        </authorList>
    </citation>
    <scope>NUCLEOTIDE SEQUENCE [LARGE SCALE GENOMIC DNA]</scope>
    <source>
        <strain evidence="3">JINMINGXINNONG_FW02</strain>
        <tissue evidence="3">Leaves</tissue>
    </source>
</reference>
<dbReference type="PANTHER" id="PTHR10775:SF179">
    <property type="entry name" value="TRANSPOSON, EN_SPM-LIKE, TRANSPOSASE-ASSOCIATED DOMAIN PROTEIN"/>
    <property type="match status" value="1"/>
</dbReference>
<dbReference type="Pfam" id="PF02992">
    <property type="entry name" value="Transposase_21"/>
    <property type="match status" value="1"/>
</dbReference>
<evidence type="ECO:0000313" key="3">
    <source>
        <dbReference type="EMBL" id="KAK7342752.1"/>
    </source>
</evidence>
<dbReference type="Proteomes" id="UP001374584">
    <property type="component" value="Unassembled WGS sequence"/>
</dbReference>
<feature type="domain" description="DUF4218" evidence="2">
    <location>
        <begin position="508"/>
        <end position="610"/>
    </location>
</feature>
<sequence>MKVVVAYGYRDWQDETRNFSEKLGGEGFGSVFKGMLDDSSVVAVKELESFSQREKQSNITVSLPCVPVHSAFVCVVAAAATIAVVVALFHSSPMLPSCTREYVGSTMDDVVHDDDDDRLEDMIHDVGVESFAEVHGYRSMSSDAETPLYLGSTKFTRLSAVLRLMNLKTINGWTDKSFTELLQLLKDMLPEGNILPNRNYEVKKILCPMGMEYKKIHACPNDCALYIKDFKLLKSFSRCGLARYKLKHKDDDTIEEIKKHGPPMKVMWYLPIIPRMKRLFTNPNDVKNLRWHADERKCDGMYRHPADSIQWKKFDDEFPKFGKESRNLRLGLATDGMNPFGYSVKGHKACPVCEEDTSSQQLKHGRKTIYLLHRRFLRSHHPYQRLKKTFNGHQETSGPQTPLTGVRFTKRHCIDVTHVEKNVCDSLIGTLLNINGKTKDGLNARLDLIDMNIRGELAPIQMGKRTYLPPACYTMSKDEKLLLVAIRGILPKNVRHTITHLCSFFSSICCKVIDPLKLDELKDEIVVILCELEMFFPPSFFDSMVHLVVHLVREVRLCGPVYLRWMYPVERYMKILKGYVKNHYHPEASMIERYIAEESIEFCLKYMSKANPIGLPANSWHHRRSTSKCLHGVNIVRKSRSEVLQAHFYILNNTDEVIPYIEAHKAIVKANNPRQAEKWVLMEHNRTFMPWFKDEVFKDVMESETLTLLAAGLKFDVISCKAYKPSQCSFPLRKIQILFLDQ</sequence>
<accession>A0AAN9QP89</accession>
<organism evidence="3 4">
    <name type="scientific">Phaseolus coccineus</name>
    <name type="common">Scarlet runner bean</name>
    <name type="synonym">Phaseolus multiflorus</name>
    <dbReference type="NCBI Taxonomy" id="3886"/>
    <lineage>
        <taxon>Eukaryota</taxon>
        <taxon>Viridiplantae</taxon>
        <taxon>Streptophyta</taxon>
        <taxon>Embryophyta</taxon>
        <taxon>Tracheophyta</taxon>
        <taxon>Spermatophyta</taxon>
        <taxon>Magnoliopsida</taxon>
        <taxon>eudicotyledons</taxon>
        <taxon>Gunneridae</taxon>
        <taxon>Pentapetalae</taxon>
        <taxon>rosids</taxon>
        <taxon>fabids</taxon>
        <taxon>Fabales</taxon>
        <taxon>Fabaceae</taxon>
        <taxon>Papilionoideae</taxon>
        <taxon>50 kb inversion clade</taxon>
        <taxon>NPAAA clade</taxon>
        <taxon>indigoferoid/millettioid clade</taxon>
        <taxon>Phaseoleae</taxon>
        <taxon>Phaseolus</taxon>
    </lineage>
</organism>
<name>A0AAN9QP89_PHACN</name>
<comment type="caution">
    <text evidence="3">The sequence shown here is derived from an EMBL/GenBank/DDBJ whole genome shotgun (WGS) entry which is preliminary data.</text>
</comment>